<dbReference type="GO" id="GO:0017168">
    <property type="term" value="F:5-oxoprolinase (ATP-hydrolyzing) activity"/>
    <property type="evidence" value="ECO:0007669"/>
    <property type="project" value="UniProtKB-EC"/>
</dbReference>
<dbReference type="EC" id="3.5.2.9" evidence="5"/>
<dbReference type="Proteomes" id="UP001139226">
    <property type="component" value="Unassembled WGS sequence"/>
</dbReference>
<dbReference type="Pfam" id="PF02682">
    <property type="entry name" value="CT_C_D"/>
    <property type="match status" value="1"/>
</dbReference>
<evidence type="ECO:0000256" key="1">
    <source>
        <dbReference type="ARBA" id="ARBA00022741"/>
    </source>
</evidence>
<name>A0A9X1V3H5_9FLAO</name>
<reference evidence="5" key="1">
    <citation type="submission" date="2022-03" db="EMBL/GenBank/DDBJ databases">
        <title>Gramella crocea sp. nov., isolated from activated sludge of a seafood processing plant.</title>
        <authorList>
            <person name="Zhang X."/>
        </authorList>
    </citation>
    <scope>NUCLEOTIDE SEQUENCE</scope>
    <source>
        <strain evidence="5">YJ019</strain>
    </source>
</reference>
<evidence type="ECO:0000256" key="3">
    <source>
        <dbReference type="ARBA" id="ARBA00022840"/>
    </source>
</evidence>
<evidence type="ECO:0000259" key="4">
    <source>
        <dbReference type="SMART" id="SM00796"/>
    </source>
</evidence>
<dbReference type="SMART" id="SM00796">
    <property type="entry name" value="AHS1"/>
    <property type="match status" value="1"/>
</dbReference>
<keyword evidence="2 5" id="KW-0378">Hydrolase</keyword>
<sequence length="244" mass="28240">MMVDFPKITPLGDRAILINFEKIIDEKMLEKVLFYKNLIENSQFKQKVEVVNTYNSLLISYVFAIEDVYSEVLRIKQLVRQANIPKNMNYKIFTLPVCYNEEFGLDLKLISEDKNLKIDEIIKLHTKPFYRIYFTGFLPGFLYLGGLDERLKISRKESPRRSVDKGSVGIGENQTGIYPKNSPGGWQILGKCPVDLFRKNERPPSPFSAGDKIKFEAVSITEYQEIIELIEAGEYKLKVDNYES</sequence>
<feature type="domain" description="Carboxyltransferase" evidence="4">
    <location>
        <begin position="6"/>
        <end position="207"/>
    </location>
</feature>
<evidence type="ECO:0000313" key="6">
    <source>
        <dbReference type="Proteomes" id="UP001139226"/>
    </source>
</evidence>
<dbReference type="PANTHER" id="PTHR34698:SF2">
    <property type="entry name" value="5-OXOPROLINASE SUBUNIT B"/>
    <property type="match status" value="1"/>
</dbReference>
<accession>A0A9X1V3H5</accession>
<dbReference type="AlphaFoldDB" id="A0A9X1V3H5"/>
<protein>
    <submittedName>
        <fullName evidence="5">5-oxoprolinase subunit PxpB</fullName>
        <ecNumber evidence="5">3.5.2.9</ecNumber>
    </submittedName>
</protein>
<dbReference type="Gene3D" id="2.40.100.10">
    <property type="entry name" value="Cyclophilin-like"/>
    <property type="match status" value="1"/>
</dbReference>
<keyword evidence="1" id="KW-0547">Nucleotide-binding</keyword>
<comment type="caution">
    <text evidence="5">The sequence shown here is derived from an EMBL/GenBank/DDBJ whole genome shotgun (WGS) entry which is preliminary data.</text>
</comment>
<dbReference type="SUPFAM" id="SSF160467">
    <property type="entry name" value="PH0987 N-terminal domain-like"/>
    <property type="match status" value="1"/>
</dbReference>
<dbReference type="InterPro" id="IPR029000">
    <property type="entry name" value="Cyclophilin-like_dom_sf"/>
</dbReference>
<organism evidence="5 6">
    <name type="scientific">Christiangramia lutea</name>
    <dbReference type="NCBI Taxonomy" id="1607951"/>
    <lineage>
        <taxon>Bacteria</taxon>
        <taxon>Pseudomonadati</taxon>
        <taxon>Bacteroidota</taxon>
        <taxon>Flavobacteriia</taxon>
        <taxon>Flavobacteriales</taxon>
        <taxon>Flavobacteriaceae</taxon>
        <taxon>Christiangramia</taxon>
    </lineage>
</organism>
<dbReference type="InterPro" id="IPR010016">
    <property type="entry name" value="PxpB"/>
</dbReference>
<dbReference type="NCBIfam" id="TIGR00370">
    <property type="entry name" value="5-oxoprolinase subunit PxpB"/>
    <property type="match status" value="1"/>
</dbReference>
<dbReference type="Gene3D" id="3.30.1360.40">
    <property type="match status" value="1"/>
</dbReference>
<gene>
    <name evidence="5" type="primary">pxpB</name>
    <name evidence="5" type="ORF">ML462_11025</name>
</gene>
<dbReference type="InterPro" id="IPR003833">
    <property type="entry name" value="CT_C_D"/>
</dbReference>
<dbReference type="GO" id="GO:0005524">
    <property type="term" value="F:ATP binding"/>
    <property type="evidence" value="ECO:0007669"/>
    <property type="project" value="UniProtKB-KW"/>
</dbReference>
<dbReference type="SUPFAM" id="SSF50891">
    <property type="entry name" value="Cyclophilin-like"/>
    <property type="match status" value="1"/>
</dbReference>
<dbReference type="EMBL" id="JAKVTV010000003">
    <property type="protein sequence ID" value="MCH4823702.1"/>
    <property type="molecule type" value="Genomic_DNA"/>
</dbReference>
<dbReference type="RefSeq" id="WP_240713870.1">
    <property type="nucleotide sequence ID" value="NZ_JAKVTV010000003.1"/>
</dbReference>
<evidence type="ECO:0000313" key="5">
    <source>
        <dbReference type="EMBL" id="MCH4823702.1"/>
    </source>
</evidence>
<proteinExistence type="predicted"/>
<evidence type="ECO:0000256" key="2">
    <source>
        <dbReference type="ARBA" id="ARBA00022801"/>
    </source>
</evidence>
<keyword evidence="6" id="KW-1185">Reference proteome</keyword>
<keyword evidence="3" id="KW-0067">ATP-binding</keyword>
<dbReference type="PANTHER" id="PTHR34698">
    <property type="entry name" value="5-OXOPROLINASE SUBUNIT B"/>
    <property type="match status" value="1"/>
</dbReference>